<evidence type="ECO:0000313" key="2">
    <source>
        <dbReference type="Proteomes" id="UP000029095"/>
    </source>
</evidence>
<accession>A0A086MZG0</accession>
<dbReference type="SUPFAM" id="SSF54909">
    <property type="entry name" value="Dimeric alpha+beta barrel"/>
    <property type="match status" value="1"/>
</dbReference>
<gene>
    <name evidence="1" type="ORF">FM21_26320</name>
</gene>
<sequence length="126" mass="13949">MPTLPWTVPNQPPPGTEVHVFASRFETRTLWGALKFLARTPGVWRQIKAAPGAYGATLKAEPFKRTFWTLSAWESPAALKAFARSGTHAPASRGLSAQMRDSEFATWPASSDDLPVDWADVRRRLA</sequence>
<dbReference type="STRING" id="1915400.FM21_26320"/>
<reference evidence="1 2" key="1">
    <citation type="submission" date="2014-05" db="EMBL/GenBank/DDBJ databases">
        <title>Complete genome sequence of the Streptomyces mutabilis TRM45540.</title>
        <authorList>
            <person name="Luo X."/>
            <person name="Zhang L."/>
        </authorList>
    </citation>
    <scope>NUCLEOTIDE SEQUENCE [LARGE SCALE GENOMIC DNA]</scope>
    <source>
        <strain evidence="1 2">TRM45540</strain>
    </source>
</reference>
<proteinExistence type="predicted"/>
<dbReference type="Proteomes" id="UP000029095">
    <property type="component" value="Unassembled WGS sequence"/>
</dbReference>
<protein>
    <recommendedName>
        <fullName evidence="3">DUF3291 domain-containing protein</fullName>
    </recommendedName>
</protein>
<comment type="caution">
    <text evidence="1">The sequence shown here is derived from an EMBL/GenBank/DDBJ whole genome shotgun (WGS) entry which is preliminary data.</text>
</comment>
<dbReference type="EMBL" id="JNFQ01000002">
    <property type="protein sequence ID" value="KFG74278.1"/>
    <property type="molecule type" value="Genomic_DNA"/>
</dbReference>
<evidence type="ECO:0000313" key="1">
    <source>
        <dbReference type="EMBL" id="KFG74278.1"/>
    </source>
</evidence>
<dbReference type="AlphaFoldDB" id="A0A086MZG0"/>
<keyword evidence="2" id="KW-1185">Reference proteome</keyword>
<evidence type="ECO:0008006" key="3">
    <source>
        <dbReference type="Google" id="ProtNLM"/>
    </source>
</evidence>
<organism evidence="1 2">
    <name type="scientific">Streptomyces mutabilis</name>
    <dbReference type="NCBI Taxonomy" id="67332"/>
    <lineage>
        <taxon>Bacteria</taxon>
        <taxon>Bacillati</taxon>
        <taxon>Actinomycetota</taxon>
        <taxon>Actinomycetes</taxon>
        <taxon>Kitasatosporales</taxon>
        <taxon>Streptomycetaceae</taxon>
        <taxon>Streptomyces</taxon>
    </lineage>
</organism>
<dbReference type="InterPro" id="IPR011008">
    <property type="entry name" value="Dimeric_a/b-barrel"/>
</dbReference>
<dbReference type="HOGENOM" id="CLU_151991_0_0_11"/>
<dbReference type="RefSeq" id="WP_043381110.1">
    <property type="nucleotide sequence ID" value="NZ_KN039947.1"/>
</dbReference>
<name>A0A086MZG0_9ACTN</name>